<dbReference type="InterPro" id="IPR037049">
    <property type="entry name" value="DUF1214_C_sf"/>
</dbReference>
<dbReference type="Gene3D" id="2.60.40.1610">
    <property type="entry name" value="Domain of unknown function DUF1254"/>
    <property type="match status" value="1"/>
</dbReference>
<dbReference type="PANTHER" id="PTHR36509">
    <property type="entry name" value="BLL3101 PROTEIN"/>
    <property type="match status" value="1"/>
</dbReference>
<feature type="signal peptide" evidence="1">
    <location>
        <begin position="1"/>
        <end position="22"/>
    </location>
</feature>
<feature type="domain" description="DUF1254" evidence="3">
    <location>
        <begin position="75"/>
        <end position="205"/>
    </location>
</feature>
<feature type="domain" description="DUF1214" evidence="2">
    <location>
        <begin position="348"/>
        <end position="457"/>
    </location>
</feature>
<name>A0ABX8GQG6_9BACT</name>
<evidence type="ECO:0000313" key="5">
    <source>
        <dbReference type="Proteomes" id="UP000682802"/>
    </source>
</evidence>
<dbReference type="Pfam" id="PF06742">
    <property type="entry name" value="DUF1214"/>
    <property type="match status" value="1"/>
</dbReference>
<protein>
    <submittedName>
        <fullName evidence="4">DUF1214 domain-containing protein</fullName>
    </submittedName>
</protein>
<accession>A0ABX8GQG6</accession>
<dbReference type="InterPro" id="IPR010621">
    <property type="entry name" value="DUF1214"/>
</dbReference>
<dbReference type="EMBL" id="CP076128">
    <property type="protein sequence ID" value="QWG05689.1"/>
    <property type="molecule type" value="Genomic_DNA"/>
</dbReference>
<keyword evidence="5" id="KW-1185">Reference proteome</keyword>
<evidence type="ECO:0000313" key="4">
    <source>
        <dbReference type="EMBL" id="QWG05689.1"/>
    </source>
</evidence>
<proteinExistence type="predicted"/>
<dbReference type="InterPro" id="IPR010679">
    <property type="entry name" value="DUF1254"/>
</dbReference>
<reference evidence="4 5" key="1">
    <citation type="submission" date="2021-05" db="EMBL/GenBank/DDBJ databases">
        <title>Comparative genomic studies on the polysaccharide-degrading batcterial strains of the Flammeovirga genus.</title>
        <authorList>
            <person name="Zewei F."/>
            <person name="Zheng Z."/>
            <person name="Yu L."/>
            <person name="Ruyue G."/>
            <person name="Yanhong M."/>
            <person name="Yuanyuan C."/>
            <person name="Jingyan G."/>
            <person name="Wenjun H."/>
        </authorList>
    </citation>
    <scope>NUCLEOTIDE SEQUENCE [LARGE SCALE GENOMIC DNA]</scope>
    <source>
        <strain evidence="4 5">YS10</strain>
    </source>
</reference>
<evidence type="ECO:0000259" key="3">
    <source>
        <dbReference type="Pfam" id="PF06863"/>
    </source>
</evidence>
<dbReference type="InterPro" id="IPR037050">
    <property type="entry name" value="DUF1254_sf"/>
</dbReference>
<dbReference type="PANTHER" id="PTHR36509:SF2">
    <property type="entry name" value="BLL3101 PROTEIN"/>
    <property type="match status" value="1"/>
</dbReference>
<gene>
    <name evidence="4" type="ORF">KM029_09865</name>
</gene>
<sequence>MKNKLTFLITLLLSSFITKSMAQDNQHTTNKSVDQKIELLTQAYFYGYPLLTMGETFKVSTNIVTSNHFKGKAPINQLACLYPFPKADFKGVVRPNLDTYYNIVYADLSEEPLFIQIPATKRYYLIPVLNAYTDVISTLGSRTTGQGELNIVLVGPNYTGDLPKDVTIIKSETNLNWLLGRVQVTDDKDGKKEVKNFANKIIVRPLSERNNKNYKVPEGNFKEENNFVPMQVVDNLNVTDYFNKMMALMVSNPPLAADTDFITQLKEVGITAGGTFDLSQFTAEEQATIQEIPAKAQAIFKQITARPKAESLQNGWFVTTTGLGKYGTNYAFRAYVTKIGFGANLGEDAVYPNTAVDVDGNLLNGSNKYILHFAADKLPPVEGFWSITMYDKTGFLVENSIDRYNLGDKKDMVYNKDGSLDIYIQKDAPKGHEKNWLPSTKEGVDFELTFRMYWPKEEVLNKTWTMPGIKKVVDNK</sequence>
<feature type="chain" id="PRO_5047427781" evidence="1">
    <location>
        <begin position="23"/>
        <end position="476"/>
    </location>
</feature>
<dbReference type="Pfam" id="PF06863">
    <property type="entry name" value="DUF1254"/>
    <property type="match status" value="1"/>
</dbReference>
<evidence type="ECO:0000259" key="2">
    <source>
        <dbReference type="Pfam" id="PF06742"/>
    </source>
</evidence>
<evidence type="ECO:0000256" key="1">
    <source>
        <dbReference type="SAM" id="SignalP"/>
    </source>
</evidence>
<organism evidence="4 5">
    <name type="scientific">Flammeovirga kamogawensis</name>
    <dbReference type="NCBI Taxonomy" id="373891"/>
    <lineage>
        <taxon>Bacteria</taxon>
        <taxon>Pseudomonadati</taxon>
        <taxon>Bacteroidota</taxon>
        <taxon>Cytophagia</taxon>
        <taxon>Cytophagales</taxon>
        <taxon>Flammeovirgaceae</taxon>
        <taxon>Flammeovirga</taxon>
    </lineage>
</organism>
<dbReference type="Proteomes" id="UP000682802">
    <property type="component" value="Chromosome 1"/>
</dbReference>
<keyword evidence="1" id="KW-0732">Signal</keyword>
<dbReference type="RefSeq" id="WP_144073133.1">
    <property type="nucleotide sequence ID" value="NZ_CP076128.1"/>
</dbReference>
<dbReference type="Gene3D" id="2.60.120.600">
    <property type="entry name" value="Domain of unknown function DUF1214, C-terminal domain"/>
    <property type="match status" value="1"/>
</dbReference>
<dbReference type="SUPFAM" id="SSF160935">
    <property type="entry name" value="VPA0735-like"/>
    <property type="match status" value="1"/>
</dbReference>